<dbReference type="PANTHER" id="PTHR10696">
    <property type="entry name" value="GAMMA-BUTYROBETAINE HYDROXYLASE-RELATED"/>
    <property type="match status" value="1"/>
</dbReference>
<evidence type="ECO:0000256" key="2">
    <source>
        <dbReference type="ARBA" id="ARBA00023002"/>
    </source>
</evidence>
<name>A0A919VV47_9ACTN</name>
<reference evidence="7" key="1">
    <citation type="submission" date="2021-03" db="EMBL/GenBank/DDBJ databases">
        <title>Whole genome shotgun sequence of Actinoplanes auranticolor NBRC 12245.</title>
        <authorList>
            <person name="Komaki H."/>
            <person name="Tamura T."/>
        </authorList>
    </citation>
    <scope>NUCLEOTIDE SEQUENCE</scope>
    <source>
        <strain evidence="7">NBRC 12245</strain>
    </source>
</reference>
<keyword evidence="3" id="KW-0408">Iron</keyword>
<dbReference type="EMBL" id="BOQL01000093">
    <property type="protein sequence ID" value="GIM80169.1"/>
    <property type="molecule type" value="Genomic_DNA"/>
</dbReference>
<feature type="domain" description="TauD/TfdA-like" evidence="6">
    <location>
        <begin position="25"/>
        <end position="226"/>
    </location>
</feature>
<protein>
    <submittedName>
        <fullName evidence="7">Protein AmbD</fullName>
    </submittedName>
</protein>
<dbReference type="AlphaFoldDB" id="A0A919VV47"/>
<dbReference type="Gene3D" id="3.60.130.10">
    <property type="entry name" value="Clavaminate synthase-like"/>
    <property type="match status" value="1"/>
</dbReference>
<sequence length="324" mass="35352">MSPRTETENHLPAVVRADGPDHGRQDLLSAQRTEFPEQLVPHGAVLFRGFAVGGVPGMDAAVRALSGDLPAYEERSSPRSTIEGRVYTSTDYPGGRGDLPAQRELLPGRLAADTVLLLCQSAGHAGRHAAGRHPRGVRRIDPAVREEFARRRWMVVRNFHPRVGAAWQQAFNTDDKSRVEAYCAQAGLRAQWHGDALRTTAVRDAVHTHPDTGEPVWFNHATFFHVTSRHDAGAGHPRGAARALRRGGPADEHVLRRRRPDPRGCDGSSALLLSGGDGALRLAARRPLVVDNMTAAHGREPFTGPRRIAVAIAEPHRGGRPWSR</sequence>
<evidence type="ECO:0000256" key="1">
    <source>
        <dbReference type="ARBA" id="ARBA00001954"/>
    </source>
</evidence>
<evidence type="ECO:0000256" key="5">
    <source>
        <dbReference type="SAM" id="MobiDB-lite"/>
    </source>
</evidence>
<evidence type="ECO:0000313" key="8">
    <source>
        <dbReference type="Proteomes" id="UP000681340"/>
    </source>
</evidence>
<organism evidence="7 8">
    <name type="scientific">Actinoplanes auranticolor</name>
    <dbReference type="NCBI Taxonomy" id="47988"/>
    <lineage>
        <taxon>Bacteria</taxon>
        <taxon>Bacillati</taxon>
        <taxon>Actinomycetota</taxon>
        <taxon>Actinomycetes</taxon>
        <taxon>Micromonosporales</taxon>
        <taxon>Micromonosporaceae</taxon>
        <taxon>Actinoplanes</taxon>
    </lineage>
</organism>
<feature type="region of interest" description="Disordered" evidence="5">
    <location>
        <begin position="1"/>
        <end position="25"/>
    </location>
</feature>
<dbReference type="Pfam" id="PF02668">
    <property type="entry name" value="TauD"/>
    <property type="match status" value="1"/>
</dbReference>
<feature type="region of interest" description="Disordered" evidence="5">
    <location>
        <begin position="71"/>
        <end position="96"/>
    </location>
</feature>
<dbReference type="GO" id="GO:0016491">
    <property type="term" value="F:oxidoreductase activity"/>
    <property type="evidence" value="ECO:0007669"/>
    <property type="project" value="UniProtKB-KW"/>
</dbReference>
<dbReference type="Proteomes" id="UP000681340">
    <property type="component" value="Unassembled WGS sequence"/>
</dbReference>
<comment type="cofactor">
    <cofactor evidence="1">
        <name>Fe(2+)</name>
        <dbReference type="ChEBI" id="CHEBI:29033"/>
    </cofactor>
</comment>
<accession>A0A919VV47</accession>
<dbReference type="InterPro" id="IPR003819">
    <property type="entry name" value="TauD/TfdA-like"/>
</dbReference>
<evidence type="ECO:0000256" key="4">
    <source>
        <dbReference type="ARBA" id="ARBA00023194"/>
    </source>
</evidence>
<evidence type="ECO:0000256" key="3">
    <source>
        <dbReference type="ARBA" id="ARBA00023004"/>
    </source>
</evidence>
<keyword evidence="8" id="KW-1185">Reference proteome</keyword>
<keyword evidence="4" id="KW-0045">Antibiotic biosynthesis</keyword>
<proteinExistence type="predicted"/>
<evidence type="ECO:0000259" key="6">
    <source>
        <dbReference type="Pfam" id="PF02668"/>
    </source>
</evidence>
<dbReference type="InterPro" id="IPR050411">
    <property type="entry name" value="AlphaKG_dependent_hydroxylases"/>
</dbReference>
<dbReference type="SUPFAM" id="SSF51197">
    <property type="entry name" value="Clavaminate synthase-like"/>
    <property type="match status" value="1"/>
</dbReference>
<dbReference type="InterPro" id="IPR042098">
    <property type="entry name" value="TauD-like_sf"/>
</dbReference>
<comment type="caution">
    <text evidence="7">The sequence shown here is derived from an EMBL/GenBank/DDBJ whole genome shotgun (WGS) entry which is preliminary data.</text>
</comment>
<dbReference type="PANTHER" id="PTHR10696:SF56">
    <property type="entry name" value="TAUD_TFDA-LIKE DOMAIN-CONTAINING PROTEIN"/>
    <property type="match status" value="1"/>
</dbReference>
<evidence type="ECO:0000313" key="7">
    <source>
        <dbReference type="EMBL" id="GIM80169.1"/>
    </source>
</evidence>
<dbReference type="GO" id="GO:0017000">
    <property type="term" value="P:antibiotic biosynthetic process"/>
    <property type="evidence" value="ECO:0007669"/>
    <property type="project" value="UniProtKB-KW"/>
</dbReference>
<feature type="region of interest" description="Disordered" evidence="5">
    <location>
        <begin position="230"/>
        <end position="268"/>
    </location>
</feature>
<gene>
    <name evidence="7" type="primary">ambD</name>
    <name evidence="7" type="ORF">Aau02nite_89260</name>
</gene>
<keyword evidence="2" id="KW-0560">Oxidoreductase</keyword>